<dbReference type="Gene3D" id="2.160.10.10">
    <property type="entry name" value="Hexapeptide repeat proteins"/>
    <property type="match status" value="1"/>
</dbReference>
<dbReference type="InterPro" id="IPR051159">
    <property type="entry name" value="Hexapeptide_acetyltransf"/>
</dbReference>
<evidence type="ECO:0000256" key="4">
    <source>
        <dbReference type="ARBA" id="ARBA00022737"/>
    </source>
</evidence>
<dbReference type="PROSITE" id="PS00101">
    <property type="entry name" value="HEXAPEP_TRANSFERASES"/>
    <property type="match status" value="1"/>
</dbReference>
<dbReference type="AlphaFoldDB" id="A0A5B9DHC7"/>
<evidence type="ECO:0000313" key="9">
    <source>
        <dbReference type="Proteomes" id="UP000321062"/>
    </source>
</evidence>
<dbReference type="GO" id="GO:0008374">
    <property type="term" value="F:O-acyltransferase activity"/>
    <property type="evidence" value="ECO:0007669"/>
    <property type="project" value="TreeGrafter"/>
</dbReference>
<dbReference type="PANTHER" id="PTHR23416">
    <property type="entry name" value="SIALIC ACID SYNTHASE-RELATED"/>
    <property type="match status" value="1"/>
</dbReference>
<keyword evidence="9" id="KW-1185">Reference proteome</keyword>
<proteinExistence type="inferred from homology"/>
<dbReference type="KEGG" id="yti:FNA67_00280"/>
<comment type="function">
    <text evidence="6">Acetyltransferase implicated in the O-acetylation of Nod factors.</text>
</comment>
<dbReference type="SUPFAM" id="SSF51161">
    <property type="entry name" value="Trimeric LpxA-like enzymes"/>
    <property type="match status" value="1"/>
</dbReference>
<organism evidence="8 9">
    <name type="scientific">Paradevosia tibetensis</name>
    <dbReference type="NCBI Taxonomy" id="1447062"/>
    <lineage>
        <taxon>Bacteria</taxon>
        <taxon>Pseudomonadati</taxon>
        <taxon>Pseudomonadota</taxon>
        <taxon>Alphaproteobacteria</taxon>
        <taxon>Hyphomicrobiales</taxon>
        <taxon>Devosiaceae</taxon>
        <taxon>Paradevosia</taxon>
    </lineage>
</organism>
<evidence type="ECO:0000256" key="5">
    <source>
        <dbReference type="ARBA" id="ARBA00023315"/>
    </source>
</evidence>
<dbReference type="InterPro" id="IPR011004">
    <property type="entry name" value="Trimer_LpxA-like_sf"/>
</dbReference>
<reference evidence="8 9" key="1">
    <citation type="journal article" date="2015" name="Int. J. Syst. Evol. Microbiol.">
        <title>Youhaiella tibetensis gen. nov., sp. nov., isolated from subsurface sediment.</title>
        <authorList>
            <person name="Wang Y.X."/>
            <person name="Huang F.Q."/>
            <person name="Nogi Y."/>
            <person name="Pang S.J."/>
            <person name="Wang P.K."/>
            <person name="Lv J."/>
        </authorList>
    </citation>
    <scope>NUCLEOTIDE SEQUENCE [LARGE SCALE GENOMIC DNA]</scope>
    <source>
        <strain evidence="9">fig4</strain>
    </source>
</reference>
<evidence type="ECO:0000256" key="7">
    <source>
        <dbReference type="ARBA" id="ARBA00067695"/>
    </source>
</evidence>
<dbReference type="Proteomes" id="UP000321062">
    <property type="component" value="Chromosome"/>
</dbReference>
<dbReference type="OrthoDB" id="9815592at2"/>
<evidence type="ECO:0000313" key="8">
    <source>
        <dbReference type="EMBL" id="QEE18710.1"/>
    </source>
</evidence>
<gene>
    <name evidence="8" type="ORF">FNA67_00280</name>
</gene>
<dbReference type="PANTHER" id="PTHR23416:SF23">
    <property type="entry name" value="ACETYLTRANSFERASE C18B11.09C-RELATED"/>
    <property type="match status" value="1"/>
</dbReference>
<dbReference type="RefSeq" id="WP_147654660.1">
    <property type="nucleotide sequence ID" value="NZ_BMFM01000001.1"/>
</dbReference>
<keyword evidence="4" id="KW-0677">Repeat</keyword>
<evidence type="ECO:0000256" key="6">
    <source>
        <dbReference type="ARBA" id="ARBA00055587"/>
    </source>
</evidence>
<accession>A0A5B9DHC7</accession>
<dbReference type="FunFam" id="2.160.10.10:FF:000025">
    <property type="entry name" value="Hexapeptide-repeat containing-acetyltransferase"/>
    <property type="match status" value="1"/>
</dbReference>
<keyword evidence="5" id="KW-0012">Acyltransferase</keyword>
<dbReference type="Pfam" id="PF00132">
    <property type="entry name" value="Hexapep"/>
    <property type="match status" value="1"/>
</dbReference>
<dbReference type="InterPro" id="IPR018357">
    <property type="entry name" value="Hexapep_transf_CS"/>
</dbReference>
<evidence type="ECO:0000256" key="2">
    <source>
        <dbReference type="ARBA" id="ARBA00022458"/>
    </source>
</evidence>
<dbReference type="Pfam" id="PF14602">
    <property type="entry name" value="Hexapep_2"/>
    <property type="match status" value="1"/>
</dbReference>
<comment type="similarity">
    <text evidence="1">Belongs to the transferase hexapeptide repeat family.</text>
</comment>
<evidence type="ECO:0000256" key="1">
    <source>
        <dbReference type="ARBA" id="ARBA00007274"/>
    </source>
</evidence>
<name>A0A5B9DHC7_9HYPH</name>
<dbReference type="EMBL" id="CP041690">
    <property type="protein sequence ID" value="QEE18710.1"/>
    <property type="molecule type" value="Genomic_DNA"/>
</dbReference>
<evidence type="ECO:0000256" key="3">
    <source>
        <dbReference type="ARBA" id="ARBA00022679"/>
    </source>
</evidence>
<dbReference type="GO" id="GO:0005829">
    <property type="term" value="C:cytosol"/>
    <property type="evidence" value="ECO:0007669"/>
    <property type="project" value="TreeGrafter"/>
</dbReference>
<dbReference type="InterPro" id="IPR001451">
    <property type="entry name" value="Hexapep"/>
</dbReference>
<keyword evidence="3 8" id="KW-0808">Transferase</keyword>
<sequence length="176" mass="18335">MTNPARSAEGRARFENVQRAVRLSARLSEIGFDDLEGLNAAFSELIGKPVGQRFMVIPPFSTDCGLNITIGDNVFINQGCHFMDMGGISIGNDVMIGPKVNLVSAGHPLSPAERRNGIVARPISIGNNVWIGAAATILPGVTIADDAVVAAGAVVSRDVPAGTLVAGVPARVLKHL</sequence>
<protein>
    <recommendedName>
        <fullName evidence="7">Nodulation protein L</fullName>
    </recommendedName>
</protein>
<keyword evidence="2" id="KW-0536">Nodulation</keyword>